<gene>
    <name evidence="2" type="ORF">HMPREF0216_02240</name>
</gene>
<feature type="transmembrane region" description="Helical" evidence="1">
    <location>
        <begin position="103"/>
        <end position="123"/>
    </location>
</feature>
<dbReference type="AlphaFoldDB" id="L1QE22"/>
<keyword evidence="3" id="KW-1185">Reference proteome</keyword>
<feature type="transmembrane region" description="Helical" evidence="1">
    <location>
        <begin position="68"/>
        <end position="91"/>
    </location>
</feature>
<keyword evidence="1" id="KW-0812">Transmembrane</keyword>
<comment type="caution">
    <text evidence="2">The sequence shown here is derived from an EMBL/GenBank/DDBJ whole genome shotgun (WGS) entry which is preliminary data.</text>
</comment>
<organism evidence="2 3">
    <name type="scientific">Clostridium celatum DSM 1785</name>
    <dbReference type="NCBI Taxonomy" id="545697"/>
    <lineage>
        <taxon>Bacteria</taxon>
        <taxon>Bacillati</taxon>
        <taxon>Bacillota</taxon>
        <taxon>Clostridia</taxon>
        <taxon>Eubacteriales</taxon>
        <taxon>Clostridiaceae</taxon>
        <taxon>Clostridium</taxon>
    </lineage>
</organism>
<evidence type="ECO:0008006" key="4">
    <source>
        <dbReference type="Google" id="ProtNLM"/>
    </source>
</evidence>
<dbReference type="Proteomes" id="UP000010420">
    <property type="component" value="Unassembled WGS sequence"/>
</dbReference>
<dbReference type="RefSeq" id="WP_005214004.1">
    <property type="nucleotide sequence ID" value="NZ_KB291650.1"/>
</dbReference>
<dbReference type="NCBIfam" id="TIGR04086">
    <property type="entry name" value="TIGR04086_membr"/>
    <property type="match status" value="1"/>
</dbReference>
<feature type="transmembrane region" description="Helical" evidence="1">
    <location>
        <begin position="41"/>
        <end position="61"/>
    </location>
</feature>
<dbReference type="EMBL" id="AMEZ01000059">
    <property type="protein sequence ID" value="EKY26201.1"/>
    <property type="molecule type" value="Genomic_DNA"/>
</dbReference>
<protein>
    <recommendedName>
        <fullName evidence="4">Membrane protein, TIGR04086 family</fullName>
    </recommendedName>
</protein>
<dbReference type="OrthoDB" id="2086722at2"/>
<proteinExistence type="predicted"/>
<evidence type="ECO:0000313" key="2">
    <source>
        <dbReference type="EMBL" id="EKY26201.1"/>
    </source>
</evidence>
<dbReference type="HOGENOM" id="CLU_149197_0_1_9"/>
<keyword evidence="1" id="KW-1133">Transmembrane helix</keyword>
<dbReference type="Pfam" id="PF12670">
    <property type="entry name" value="DUF3792"/>
    <property type="match status" value="1"/>
</dbReference>
<reference evidence="2 3" key="1">
    <citation type="submission" date="2012-05" db="EMBL/GenBank/DDBJ databases">
        <authorList>
            <person name="Weinstock G."/>
            <person name="Sodergren E."/>
            <person name="Lobos E.A."/>
            <person name="Fulton L."/>
            <person name="Fulton R."/>
            <person name="Courtney L."/>
            <person name="Fronick C."/>
            <person name="O'Laughlin M."/>
            <person name="Godfrey J."/>
            <person name="Wilson R.M."/>
            <person name="Miner T."/>
            <person name="Farmer C."/>
            <person name="Delehaunty K."/>
            <person name="Cordes M."/>
            <person name="Minx P."/>
            <person name="Tomlinson C."/>
            <person name="Chen J."/>
            <person name="Wollam A."/>
            <person name="Pepin K.H."/>
            <person name="Bhonagiri V."/>
            <person name="Zhang X."/>
            <person name="Suruliraj S."/>
            <person name="Warren W."/>
            <person name="Mitreva M."/>
            <person name="Mardis E.R."/>
            <person name="Wilson R.K."/>
        </authorList>
    </citation>
    <scope>NUCLEOTIDE SEQUENCE [LARGE SCALE GENOMIC DNA]</scope>
    <source>
        <strain evidence="2 3">DSM 1785</strain>
    </source>
</reference>
<accession>L1QE22</accession>
<name>L1QE22_9CLOT</name>
<evidence type="ECO:0000313" key="3">
    <source>
        <dbReference type="Proteomes" id="UP000010420"/>
    </source>
</evidence>
<keyword evidence="1" id="KW-0472">Membrane</keyword>
<dbReference type="STRING" id="545697.HMPREF0216_02240"/>
<dbReference type="InterPro" id="IPR023804">
    <property type="entry name" value="DUF3792_TM"/>
</dbReference>
<sequence>MEWKSYFNNVFKGVIGAISITILLTAVFSLIMTFVDFSDAVFSGIYVGITSVSLILGTIIASKLQGHIGWLVGLAVGVLFYIALYGIGVLFGAEATLGIYDLIKFLLCIVVGILSGMLGINLGKEK</sequence>
<feature type="transmembrane region" description="Helical" evidence="1">
    <location>
        <begin position="12"/>
        <end position="35"/>
    </location>
</feature>
<dbReference type="PATRIC" id="fig|545697.3.peg.2202"/>
<evidence type="ECO:0000256" key="1">
    <source>
        <dbReference type="SAM" id="Phobius"/>
    </source>
</evidence>